<evidence type="ECO:0000256" key="9">
    <source>
        <dbReference type="ARBA" id="ARBA00025198"/>
    </source>
</evidence>
<keyword evidence="2 12" id="KW-0138">CF(0)</keyword>
<feature type="coiled-coil region" evidence="14">
    <location>
        <begin position="50"/>
        <end position="113"/>
    </location>
</feature>
<evidence type="ECO:0000256" key="2">
    <source>
        <dbReference type="ARBA" id="ARBA00022547"/>
    </source>
</evidence>
<dbReference type="GO" id="GO:0005886">
    <property type="term" value="C:plasma membrane"/>
    <property type="evidence" value="ECO:0007669"/>
    <property type="project" value="UniProtKB-SubCell"/>
</dbReference>
<dbReference type="NCBIfam" id="NF006292">
    <property type="entry name" value="PRK08475.1"/>
    <property type="match status" value="1"/>
</dbReference>
<keyword evidence="14" id="KW-0175">Coiled coil</keyword>
<dbReference type="GO" id="GO:0045259">
    <property type="term" value="C:proton-transporting ATP synthase complex"/>
    <property type="evidence" value="ECO:0007669"/>
    <property type="project" value="UniProtKB-KW"/>
</dbReference>
<comment type="function">
    <text evidence="9 12">F(1)F(0) ATP synthase produces ATP from ADP in the presence of a proton or sodium gradient. F-type ATPases consist of two structural domains, F(1) containing the extramembraneous catalytic core and F(0) containing the membrane proton channel, linked together by a central stalk and a peripheral stalk. During catalysis, ATP synthesis in the catalytic domain of F(1) is coupled via a rotary mechanism of the central stalk subunits to proton translocation.</text>
</comment>
<keyword evidence="7 12" id="KW-0472">Membrane</keyword>
<gene>
    <name evidence="12" type="primary">atpF</name>
    <name evidence="15" type="ordered locus">CJJ81176_0138</name>
</gene>
<comment type="function">
    <text evidence="10">Component of the F(0) channel, it forms part of the peripheral stalk, linking F(1) to F(0). The b'-subunit is a diverged and duplicated form of b found in plants and photosynthetic bacteria.</text>
</comment>
<protein>
    <recommendedName>
        <fullName evidence="12">ATP synthase subunit b</fullName>
    </recommendedName>
    <alternativeName>
        <fullName evidence="12">ATP synthase F(0) sector subunit b</fullName>
    </alternativeName>
    <alternativeName>
        <fullName evidence="12">ATPase subunit I</fullName>
    </alternativeName>
    <alternativeName>
        <fullName evidence="12">F-type ATPase subunit b</fullName>
        <shortName evidence="12">F-ATPase subunit b</shortName>
    </alternativeName>
</protein>
<comment type="subcellular location">
    <subcellularLocation>
        <location evidence="12">Cell inner membrane</location>
        <topology evidence="12">Single-pass membrane protein</topology>
    </subcellularLocation>
    <subcellularLocation>
        <location evidence="11">Endomembrane system</location>
        <topology evidence="11">Single-pass membrane protein</topology>
    </subcellularLocation>
</comment>
<evidence type="ECO:0000256" key="10">
    <source>
        <dbReference type="ARBA" id="ARBA00025614"/>
    </source>
</evidence>
<evidence type="ECO:0000256" key="8">
    <source>
        <dbReference type="ARBA" id="ARBA00023310"/>
    </source>
</evidence>
<dbReference type="Proteomes" id="UP000000646">
    <property type="component" value="Chromosome"/>
</dbReference>
<evidence type="ECO:0000256" key="4">
    <source>
        <dbReference type="ARBA" id="ARBA00022781"/>
    </source>
</evidence>
<evidence type="ECO:0000256" key="3">
    <source>
        <dbReference type="ARBA" id="ARBA00022692"/>
    </source>
</evidence>
<name>A0A0H3P9L8_CAMJJ</name>
<sequence length="170" mass="19732">MSKLFFIIFLLPLYAFGASNGSGEYDIIPRTINFLIFVAILYYFVATPFKNFYKNRIVKISSKLDEIQKKLLESKAKKLDTMKKLEEAKASAAAALITAKKEAEILVQNIKKETQDELDLLQKHFEEQKDYEFRKMEKELVSNTLNEIFSDPNMTLKQSEIIELMMKKVS</sequence>
<organism evidence="15 16">
    <name type="scientific">Campylobacter jejuni subsp. jejuni serotype O:23/36 (strain 81-176)</name>
    <dbReference type="NCBI Taxonomy" id="354242"/>
    <lineage>
        <taxon>Bacteria</taxon>
        <taxon>Pseudomonadati</taxon>
        <taxon>Campylobacterota</taxon>
        <taxon>Epsilonproteobacteria</taxon>
        <taxon>Campylobacterales</taxon>
        <taxon>Campylobacteraceae</taxon>
        <taxon>Campylobacter</taxon>
    </lineage>
</organism>
<dbReference type="HOGENOM" id="CLU_129781_0_0_7"/>
<keyword evidence="6 12" id="KW-0406">Ion transport</keyword>
<keyword evidence="5 12" id="KW-1133">Transmembrane helix</keyword>
<keyword evidence="1 12" id="KW-0813">Transport</keyword>
<comment type="similarity">
    <text evidence="12 13">Belongs to the ATPase B chain family.</text>
</comment>
<reference evidence="16" key="1">
    <citation type="submission" date="2006-12" db="EMBL/GenBank/DDBJ databases">
        <authorList>
            <person name="Fouts D.E."/>
            <person name="Nelson K.E."/>
            <person name="Sebastian Y."/>
        </authorList>
    </citation>
    <scope>NUCLEOTIDE SEQUENCE [LARGE SCALE GENOMIC DNA]</scope>
    <source>
        <strain evidence="16">81-176</strain>
    </source>
</reference>
<dbReference type="Pfam" id="PF00430">
    <property type="entry name" value="ATP-synt_B"/>
    <property type="match status" value="1"/>
</dbReference>
<dbReference type="CDD" id="cd06503">
    <property type="entry name" value="ATP-synt_Fo_b"/>
    <property type="match status" value="1"/>
</dbReference>
<dbReference type="RefSeq" id="WP_002851681.1">
    <property type="nucleotide sequence ID" value="NC_008787.1"/>
</dbReference>
<accession>A0A0H3P9L8</accession>
<evidence type="ECO:0000256" key="6">
    <source>
        <dbReference type="ARBA" id="ARBA00023065"/>
    </source>
</evidence>
<dbReference type="GO" id="GO:0012505">
    <property type="term" value="C:endomembrane system"/>
    <property type="evidence" value="ECO:0007669"/>
    <property type="project" value="UniProtKB-SubCell"/>
</dbReference>
<keyword evidence="15" id="KW-0378">Hydrolase</keyword>
<proteinExistence type="inferred from homology"/>
<dbReference type="HAMAP" id="MF_01398">
    <property type="entry name" value="ATP_synth_b_bprime"/>
    <property type="match status" value="1"/>
</dbReference>
<feature type="transmembrane region" description="Helical" evidence="12">
    <location>
        <begin position="27"/>
        <end position="46"/>
    </location>
</feature>
<evidence type="ECO:0000256" key="1">
    <source>
        <dbReference type="ARBA" id="ARBA00022448"/>
    </source>
</evidence>
<dbReference type="GO" id="GO:0046933">
    <property type="term" value="F:proton-transporting ATP synthase activity, rotational mechanism"/>
    <property type="evidence" value="ECO:0007669"/>
    <property type="project" value="UniProtKB-UniRule"/>
</dbReference>
<evidence type="ECO:0000256" key="11">
    <source>
        <dbReference type="ARBA" id="ARBA00037847"/>
    </source>
</evidence>
<keyword evidence="12" id="KW-1003">Cell membrane</keyword>
<keyword evidence="4 12" id="KW-0375">Hydrogen ion transport</keyword>
<evidence type="ECO:0000256" key="13">
    <source>
        <dbReference type="RuleBase" id="RU003848"/>
    </source>
</evidence>
<keyword evidence="12" id="KW-0997">Cell inner membrane</keyword>
<evidence type="ECO:0000256" key="7">
    <source>
        <dbReference type="ARBA" id="ARBA00023136"/>
    </source>
</evidence>
<keyword evidence="8 12" id="KW-0066">ATP synthesis</keyword>
<evidence type="ECO:0000256" key="12">
    <source>
        <dbReference type="HAMAP-Rule" id="MF_01398"/>
    </source>
</evidence>
<evidence type="ECO:0000256" key="5">
    <source>
        <dbReference type="ARBA" id="ARBA00022989"/>
    </source>
</evidence>
<evidence type="ECO:0000256" key="14">
    <source>
        <dbReference type="SAM" id="Coils"/>
    </source>
</evidence>
<dbReference type="AlphaFoldDB" id="A0A0H3P9L8"/>
<comment type="subunit">
    <text evidence="12">F-type ATPases have 2 components, F(1) - the catalytic core - and F(0) - the membrane proton channel. F(1) has five subunits: alpha(3), beta(3), gamma(1), delta(1), epsilon(1). F(0) has three main subunits: a(1), b(2) and c(10-14). The alpha and beta chains form an alternating ring which encloses part of the gamma chain. F(1) is attached to F(0) by a central stalk formed by the gamma and epsilon chains, while a peripheral stalk is formed by the delta and b chains.</text>
</comment>
<dbReference type="eggNOG" id="COG0711">
    <property type="taxonomic scope" value="Bacteria"/>
</dbReference>
<dbReference type="GO" id="GO:0016787">
    <property type="term" value="F:hydrolase activity"/>
    <property type="evidence" value="ECO:0007669"/>
    <property type="project" value="UniProtKB-KW"/>
</dbReference>
<evidence type="ECO:0000313" key="16">
    <source>
        <dbReference type="Proteomes" id="UP000000646"/>
    </source>
</evidence>
<dbReference type="EMBL" id="CP000538">
    <property type="protein sequence ID" value="EAQ71965.1"/>
    <property type="molecule type" value="Genomic_DNA"/>
</dbReference>
<dbReference type="KEGG" id="cjj:CJJ81176_0138"/>
<dbReference type="InterPro" id="IPR002146">
    <property type="entry name" value="ATP_synth_b/b'su_bac/chlpt"/>
</dbReference>
<keyword evidence="3 12" id="KW-0812">Transmembrane</keyword>
<evidence type="ECO:0000313" key="15">
    <source>
        <dbReference type="EMBL" id="EAQ71965.1"/>
    </source>
</evidence>